<gene>
    <name evidence="1" type="ORF">PVAP13_8KG161100</name>
</gene>
<dbReference type="Proteomes" id="UP000823388">
    <property type="component" value="Chromosome 8K"/>
</dbReference>
<accession>A0A8T0PTU1</accession>
<evidence type="ECO:0000313" key="1">
    <source>
        <dbReference type="EMBL" id="KAG2561474.1"/>
    </source>
</evidence>
<keyword evidence="2" id="KW-1185">Reference proteome</keyword>
<protein>
    <submittedName>
        <fullName evidence="1">Uncharacterized protein</fullName>
    </submittedName>
</protein>
<dbReference type="OrthoDB" id="633836at2759"/>
<proteinExistence type="predicted"/>
<comment type="caution">
    <text evidence="1">The sequence shown here is derived from an EMBL/GenBank/DDBJ whole genome shotgun (WGS) entry which is preliminary data.</text>
</comment>
<evidence type="ECO:0000313" key="2">
    <source>
        <dbReference type="Proteomes" id="UP000823388"/>
    </source>
</evidence>
<dbReference type="EMBL" id="CM029051">
    <property type="protein sequence ID" value="KAG2561474.1"/>
    <property type="molecule type" value="Genomic_DNA"/>
</dbReference>
<organism evidence="1 2">
    <name type="scientific">Panicum virgatum</name>
    <name type="common">Blackwell switchgrass</name>
    <dbReference type="NCBI Taxonomy" id="38727"/>
    <lineage>
        <taxon>Eukaryota</taxon>
        <taxon>Viridiplantae</taxon>
        <taxon>Streptophyta</taxon>
        <taxon>Embryophyta</taxon>
        <taxon>Tracheophyta</taxon>
        <taxon>Spermatophyta</taxon>
        <taxon>Magnoliopsida</taxon>
        <taxon>Liliopsida</taxon>
        <taxon>Poales</taxon>
        <taxon>Poaceae</taxon>
        <taxon>PACMAD clade</taxon>
        <taxon>Panicoideae</taxon>
        <taxon>Panicodae</taxon>
        <taxon>Paniceae</taxon>
        <taxon>Panicinae</taxon>
        <taxon>Panicum</taxon>
        <taxon>Panicum sect. Hiantes</taxon>
    </lineage>
</organism>
<name>A0A8T0PTU1_PANVG</name>
<dbReference type="AlphaFoldDB" id="A0A8T0PTU1"/>
<reference evidence="1" key="1">
    <citation type="submission" date="2020-05" db="EMBL/GenBank/DDBJ databases">
        <title>WGS assembly of Panicum virgatum.</title>
        <authorList>
            <person name="Lovell J.T."/>
            <person name="Jenkins J."/>
            <person name="Shu S."/>
            <person name="Juenger T.E."/>
            <person name="Schmutz J."/>
        </authorList>
    </citation>
    <scope>NUCLEOTIDE SEQUENCE</scope>
    <source>
        <strain evidence="1">AP13</strain>
    </source>
</reference>
<sequence>MAAPAPSQESSNDLSPRRKTVVLVNAYEKEVVHNLTKHALGSRIPLIAGSAIVDIGNFSRIIVTSLSVESNVFTELFKRLPTVAVDADDTIITKIKERVAAALNDSGKPMIREQNRPLVIVCSPFGKGNGCLAPKVDVWAGPEELELTWGPDNNFEFTVMDFRKTLSPGPLRGMPLVTFLGHYYPLTGRDSSGNIIVDSTAWNHIVSDKGRLEDFKMYATPRMARLCDGTNNFPIFGVGNLKTEAIDVPHVEFAPDLKVDFISVHQLDRDHNLTCRFHGKKMEIRKDDDTVVGAGVRGDNGIYVLQRLQVPAEPQM</sequence>